<dbReference type="InterPro" id="IPR005625">
    <property type="entry name" value="PepSY-ass_TM"/>
</dbReference>
<feature type="transmembrane region" description="Helical" evidence="1">
    <location>
        <begin position="203"/>
        <end position="223"/>
    </location>
</feature>
<dbReference type="PROSITE" id="PS51257">
    <property type="entry name" value="PROKAR_LIPOPROTEIN"/>
    <property type="match status" value="1"/>
</dbReference>
<dbReference type="PANTHER" id="PTHR34219">
    <property type="entry name" value="IRON-REGULATED INNER MEMBRANE PROTEIN-RELATED"/>
    <property type="match status" value="1"/>
</dbReference>
<organism evidence="2 3">
    <name type="scientific">Tsuneonella deserti</name>
    <dbReference type="NCBI Taxonomy" id="2035528"/>
    <lineage>
        <taxon>Bacteria</taxon>
        <taxon>Pseudomonadati</taxon>
        <taxon>Pseudomonadota</taxon>
        <taxon>Alphaproteobacteria</taxon>
        <taxon>Sphingomonadales</taxon>
        <taxon>Erythrobacteraceae</taxon>
        <taxon>Tsuneonella</taxon>
    </lineage>
</organism>
<dbReference type="RefSeq" id="WP_188643604.1">
    <property type="nucleotide sequence ID" value="NZ_BMKL01000001.1"/>
</dbReference>
<accession>A0ABQ1RYU6</accession>
<feature type="transmembrane region" description="Helical" evidence="1">
    <location>
        <begin position="12"/>
        <end position="33"/>
    </location>
</feature>
<proteinExistence type="predicted"/>
<keyword evidence="1" id="KW-0472">Membrane</keyword>
<feature type="transmembrane region" description="Helical" evidence="1">
    <location>
        <begin position="148"/>
        <end position="169"/>
    </location>
</feature>
<name>A0ABQ1RYU6_9SPHN</name>
<keyword evidence="3" id="KW-1185">Reference proteome</keyword>
<keyword evidence="1" id="KW-0812">Transmembrane</keyword>
<evidence type="ECO:0000313" key="3">
    <source>
        <dbReference type="Proteomes" id="UP000619041"/>
    </source>
</evidence>
<comment type="caution">
    <text evidence="2">The sequence shown here is derived from an EMBL/GenBank/DDBJ whole genome shotgun (WGS) entry which is preliminary data.</text>
</comment>
<dbReference type="Pfam" id="PF03929">
    <property type="entry name" value="PepSY_TM"/>
    <property type="match status" value="1"/>
</dbReference>
<dbReference type="PANTHER" id="PTHR34219:SF5">
    <property type="entry name" value="BLR4505 PROTEIN"/>
    <property type="match status" value="1"/>
</dbReference>
<gene>
    <name evidence="2" type="ORF">GCM10011515_04060</name>
</gene>
<evidence type="ECO:0000256" key="1">
    <source>
        <dbReference type="SAM" id="Phobius"/>
    </source>
</evidence>
<dbReference type="EMBL" id="BMKL01000001">
    <property type="protein sequence ID" value="GGD87655.1"/>
    <property type="molecule type" value="Genomic_DNA"/>
</dbReference>
<keyword evidence="1" id="KW-1133">Transmembrane helix</keyword>
<reference evidence="3" key="1">
    <citation type="journal article" date="2019" name="Int. J. Syst. Evol. Microbiol.">
        <title>The Global Catalogue of Microorganisms (GCM) 10K type strain sequencing project: providing services to taxonomists for standard genome sequencing and annotation.</title>
        <authorList>
            <consortium name="The Broad Institute Genomics Platform"/>
            <consortium name="The Broad Institute Genome Sequencing Center for Infectious Disease"/>
            <person name="Wu L."/>
            <person name="Ma J."/>
        </authorList>
    </citation>
    <scope>NUCLEOTIDE SEQUENCE [LARGE SCALE GENOMIC DNA]</scope>
    <source>
        <strain evidence="3">CGMCC 1.15959</strain>
    </source>
</reference>
<feature type="transmembrane region" description="Helical" evidence="1">
    <location>
        <begin position="346"/>
        <end position="374"/>
    </location>
</feature>
<sequence length="393" mass="43450">MLRGVLLQVHRYTGLVTLTFLAVASITGCILVFRGPIDHALNRDLFDAPTSAVSAEASVAAVTRWSAAHPTLQALSFPLHPGERRAIQVSVAPKAGQPTPGFDEVFIDPVTGATIGARTTEPGIGRRHFVKGVADLHFDLVAGIPGRWFLGVVALGWLLSSLAGFYLTLPERKPFWGNWKRTWQFRRSSPMPRLLLDLHRSTALWLFPLILLLAATSAAMNFFGEAYAPTVTKLWPLKHDLFDNDPPEREPAEPRLGFAQGLQAARAHAGRTGLAWQPATMLYLPDWNFYGVKFSPDGVLDYSNLGPVDYYVDADTGAYRHQVDPYNDSMGLKAIRVIYPLHSGEIFGVTTIALVFVLGLVTLLQALTGLYIWWKKRKSRVAARRAKQRKVTA</sequence>
<evidence type="ECO:0000313" key="2">
    <source>
        <dbReference type="EMBL" id="GGD87655.1"/>
    </source>
</evidence>
<dbReference type="Proteomes" id="UP000619041">
    <property type="component" value="Unassembled WGS sequence"/>
</dbReference>
<protein>
    <recommendedName>
        <fullName evidence="4">PepSY-associated TM helix</fullName>
    </recommendedName>
</protein>
<evidence type="ECO:0008006" key="4">
    <source>
        <dbReference type="Google" id="ProtNLM"/>
    </source>
</evidence>